<dbReference type="Proteomes" id="UP001597497">
    <property type="component" value="Unassembled WGS sequence"/>
</dbReference>
<evidence type="ECO:0000259" key="1">
    <source>
        <dbReference type="PROSITE" id="PS50930"/>
    </source>
</evidence>
<proteinExistence type="predicted"/>
<dbReference type="Pfam" id="PF04397">
    <property type="entry name" value="LytTR"/>
    <property type="match status" value="1"/>
</dbReference>
<dbReference type="GO" id="GO:0003677">
    <property type="term" value="F:DNA binding"/>
    <property type="evidence" value="ECO:0007669"/>
    <property type="project" value="UniProtKB-KW"/>
</dbReference>
<dbReference type="InterPro" id="IPR007492">
    <property type="entry name" value="LytTR_DNA-bd_dom"/>
</dbReference>
<protein>
    <submittedName>
        <fullName evidence="2">LytTR family DNA-binding domain-containing protein</fullName>
    </submittedName>
</protein>
<gene>
    <name evidence="2" type="ORF">ACFSUC_13890</name>
</gene>
<organism evidence="2 3">
    <name type="scientific">Marinicrinis sediminis</name>
    <dbReference type="NCBI Taxonomy" id="1652465"/>
    <lineage>
        <taxon>Bacteria</taxon>
        <taxon>Bacillati</taxon>
        <taxon>Bacillota</taxon>
        <taxon>Bacilli</taxon>
        <taxon>Bacillales</taxon>
        <taxon>Paenibacillaceae</taxon>
    </lineage>
</organism>
<name>A0ABW5RDH6_9BACL</name>
<dbReference type="RefSeq" id="WP_379930220.1">
    <property type="nucleotide sequence ID" value="NZ_JBHUMM010000043.1"/>
</dbReference>
<feature type="domain" description="HTH LytTR-type" evidence="1">
    <location>
        <begin position="73"/>
        <end position="178"/>
    </location>
</feature>
<dbReference type="EMBL" id="JBHUMM010000043">
    <property type="protein sequence ID" value="MFD2672654.1"/>
    <property type="molecule type" value="Genomic_DNA"/>
</dbReference>
<dbReference type="SMART" id="SM00850">
    <property type="entry name" value="LytTR"/>
    <property type="match status" value="1"/>
</dbReference>
<dbReference type="PANTHER" id="PTHR37299">
    <property type="entry name" value="TRANSCRIPTIONAL REGULATOR-RELATED"/>
    <property type="match status" value="1"/>
</dbReference>
<sequence length="179" mass="20943">MKLGLVCGNDIREEVVARLHAIGLDVFRQADLYVVEDGWHDSLTPCIVFHRDHLDELCDVLRLFASRAETSKIVGLRDEEYYVLSQDHILYFEAVDSHLLCHTADGVYRMKERLFQLEERLPGDRFIKVNRSYVVNIDNVSKIIPWFHRRLLLKFNDSKKEVEVSKNYVAAFKAFLGMR</sequence>
<dbReference type="PROSITE" id="PS50930">
    <property type="entry name" value="HTH_LYTTR"/>
    <property type="match status" value="1"/>
</dbReference>
<keyword evidence="2" id="KW-0238">DNA-binding</keyword>
<evidence type="ECO:0000313" key="2">
    <source>
        <dbReference type="EMBL" id="MFD2672654.1"/>
    </source>
</evidence>
<dbReference type="PANTHER" id="PTHR37299:SF4">
    <property type="entry name" value="TRANSCRIPTIONAL REGULATOR"/>
    <property type="match status" value="1"/>
</dbReference>
<accession>A0ABW5RDH6</accession>
<dbReference type="InterPro" id="IPR046947">
    <property type="entry name" value="LytR-like"/>
</dbReference>
<comment type="caution">
    <text evidence="2">The sequence shown here is derived from an EMBL/GenBank/DDBJ whole genome shotgun (WGS) entry which is preliminary data.</text>
</comment>
<evidence type="ECO:0000313" key="3">
    <source>
        <dbReference type="Proteomes" id="UP001597497"/>
    </source>
</evidence>
<keyword evidence="3" id="KW-1185">Reference proteome</keyword>
<dbReference type="Gene3D" id="2.40.50.1020">
    <property type="entry name" value="LytTr DNA-binding domain"/>
    <property type="match status" value="1"/>
</dbReference>
<reference evidence="3" key="1">
    <citation type="journal article" date="2019" name="Int. J. Syst. Evol. Microbiol.">
        <title>The Global Catalogue of Microorganisms (GCM) 10K type strain sequencing project: providing services to taxonomists for standard genome sequencing and annotation.</title>
        <authorList>
            <consortium name="The Broad Institute Genomics Platform"/>
            <consortium name="The Broad Institute Genome Sequencing Center for Infectious Disease"/>
            <person name="Wu L."/>
            <person name="Ma J."/>
        </authorList>
    </citation>
    <scope>NUCLEOTIDE SEQUENCE [LARGE SCALE GENOMIC DNA]</scope>
    <source>
        <strain evidence="3">KCTC 33676</strain>
    </source>
</reference>